<reference evidence="4" key="1">
    <citation type="submission" date="2011-01" db="EMBL/GenBank/DDBJ databases">
        <title>Complete sequence of chromosome of Acidobacterium sp. MP5ACTX9.</title>
        <authorList>
            <consortium name="US DOE Joint Genome Institute"/>
            <person name="Lucas S."/>
            <person name="Copeland A."/>
            <person name="Lapidus A."/>
            <person name="Cheng J.-F."/>
            <person name="Goodwin L."/>
            <person name="Pitluck S."/>
            <person name="Teshima H."/>
            <person name="Detter J.C."/>
            <person name="Han C."/>
            <person name="Tapia R."/>
            <person name="Land M."/>
            <person name="Hauser L."/>
            <person name="Kyrpides N."/>
            <person name="Ivanova N."/>
            <person name="Ovchinnikova G."/>
            <person name="Pagani I."/>
            <person name="Rawat S.R."/>
            <person name="Mannisto M."/>
            <person name="Haggblom M.M."/>
            <person name="Woyke T."/>
        </authorList>
    </citation>
    <scope>NUCLEOTIDE SEQUENCE [LARGE SCALE GENOMIC DNA]</scope>
    <source>
        <strain evidence="4">MP5ACTX9</strain>
    </source>
</reference>
<dbReference type="KEGG" id="acm:AciX9_1680"/>
<dbReference type="RefSeq" id="WP_013580049.1">
    <property type="nucleotide sequence ID" value="NC_015064.1"/>
</dbReference>
<accession>E8WYA3</accession>
<dbReference type="HOGENOM" id="CLU_1989491_0_0_0"/>
<keyword evidence="4" id="KW-1185">Reference proteome</keyword>
<sequence>MNITQTIRSTATAFALASGFLLAAHAQFPTQQPQSPNSQMGTHKSGSDSDIDARMSAGSKEKMAIARNDDRQKRLVADTDKLVALVTQLKTDVDKTDKYMLSLDVVRRSEEIEKLARSIKERAKN</sequence>
<dbReference type="eggNOG" id="ENOG5033EKU">
    <property type="taxonomic scope" value="Bacteria"/>
</dbReference>
<evidence type="ECO:0000256" key="2">
    <source>
        <dbReference type="SAM" id="SignalP"/>
    </source>
</evidence>
<dbReference type="PaxDb" id="1198114-AciX9_1680"/>
<proteinExistence type="predicted"/>
<dbReference type="OrthoDB" id="122907at2"/>
<feature type="compositionally biased region" description="Basic and acidic residues" evidence="1">
    <location>
        <begin position="45"/>
        <end position="71"/>
    </location>
</feature>
<organism evidence="4">
    <name type="scientific">Granulicella tundricola (strain ATCC BAA-1859 / DSM 23138 / MP5ACTX9)</name>
    <dbReference type="NCBI Taxonomy" id="1198114"/>
    <lineage>
        <taxon>Bacteria</taxon>
        <taxon>Pseudomonadati</taxon>
        <taxon>Acidobacteriota</taxon>
        <taxon>Terriglobia</taxon>
        <taxon>Terriglobales</taxon>
        <taxon>Acidobacteriaceae</taxon>
        <taxon>Granulicella</taxon>
    </lineage>
</organism>
<dbReference type="AlphaFoldDB" id="E8WYA3"/>
<name>E8WYA3_GRATM</name>
<dbReference type="STRING" id="1198114.AciX9_1680"/>
<protein>
    <submittedName>
        <fullName evidence="3">Uncharacterized protein</fullName>
    </submittedName>
</protein>
<dbReference type="EMBL" id="CP002480">
    <property type="protein sequence ID" value="ADW68730.1"/>
    <property type="molecule type" value="Genomic_DNA"/>
</dbReference>
<dbReference type="Proteomes" id="UP000000343">
    <property type="component" value="Chromosome"/>
</dbReference>
<keyword evidence="2" id="KW-0732">Signal</keyword>
<feature type="region of interest" description="Disordered" evidence="1">
    <location>
        <begin position="27"/>
        <end position="71"/>
    </location>
</feature>
<evidence type="ECO:0000313" key="4">
    <source>
        <dbReference type="Proteomes" id="UP000000343"/>
    </source>
</evidence>
<feature type="chain" id="PRO_5003234160" evidence="2">
    <location>
        <begin position="24"/>
        <end position="125"/>
    </location>
</feature>
<feature type="signal peptide" evidence="2">
    <location>
        <begin position="1"/>
        <end position="23"/>
    </location>
</feature>
<gene>
    <name evidence="3" type="ordered locus">AciX9_1680</name>
</gene>
<feature type="compositionally biased region" description="Polar residues" evidence="1">
    <location>
        <begin position="28"/>
        <end position="44"/>
    </location>
</feature>
<evidence type="ECO:0000256" key="1">
    <source>
        <dbReference type="SAM" id="MobiDB-lite"/>
    </source>
</evidence>
<evidence type="ECO:0000313" key="3">
    <source>
        <dbReference type="EMBL" id="ADW68730.1"/>
    </source>
</evidence>